<dbReference type="Proteomes" id="UP000034154">
    <property type="component" value="Unassembled WGS sequence"/>
</dbReference>
<accession>A0A0G1JK79</accession>
<proteinExistence type="predicted"/>
<sequence length="570" mass="64787">MSEREKPNNQPEEIEIKTYDELDVRNRELSELERQAEVLQQEINLRQGEMSEKETELTELHGKIEQMLGEIKRNKEQHYGVLIEKPTKEGYEKWKDDRANAHSRDIANLAFGDSGYLRSLGIEAHDRFLKGIEEKYHDGNLSFEEWSKEMTDKENQILRDNQKKAERDIGRHEITLSELQSRVESAGAKLKELQVSLVELQENMSRYQAEITPIKRAKADFYKKKDAEQVAKEAADKQTAKAVQDFLTLRKANPGSAEAERYSTVRAEIHSFLFKAENRRETGEGVPAPENLKILEAVSDRGELHHGFSESLRQELTQKGVSAGEGGKIRKVDNSSAAFDQIKNFVDSGEKLDVILLDDEFFEMESDADNGAWESVEASQRFVEQFGELFLRLLVEKALGLSNKFDAIQNTKIVVLNASGERRSFAMNNPALKDLAHASGSIVAGEVVCSRDLSSRPLSKTVDSIKDFLVKRSLVRSPEQPGMKAEKPIKERRGRTLEDFTEEELLKRAGSKKEELKAYETAIAKEAAKKQPTSFLLAWEESAEKLRQELRKTEEEIQRRKGGKEGVDNS</sequence>
<evidence type="ECO:0000313" key="4">
    <source>
        <dbReference type="Proteomes" id="UP000034154"/>
    </source>
</evidence>
<evidence type="ECO:0000256" key="2">
    <source>
        <dbReference type="SAM" id="MobiDB-lite"/>
    </source>
</evidence>
<protein>
    <submittedName>
        <fullName evidence="3">Uncharacterized protein</fullName>
    </submittedName>
</protein>
<dbReference type="AlphaFoldDB" id="A0A0G1JK79"/>
<feature type="region of interest" description="Disordered" evidence="2">
    <location>
        <begin position="550"/>
        <end position="570"/>
    </location>
</feature>
<name>A0A0G1JK79_9BACT</name>
<feature type="coiled-coil region" evidence="1">
    <location>
        <begin position="22"/>
        <end position="70"/>
    </location>
</feature>
<organism evidence="3 4">
    <name type="scientific">Candidatus Uhrbacteria bacterium GW2011_GWF2_44_350</name>
    <dbReference type="NCBI Taxonomy" id="1619000"/>
    <lineage>
        <taxon>Bacteria</taxon>
        <taxon>Candidatus Uhriibacteriota</taxon>
    </lineage>
</organism>
<evidence type="ECO:0000313" key="3">
    <source>
        <dbReference type="EMBL" id="KKT71986.1"/>
    </source>
</evidence>
<evidence type="ECO:0000256" key="1">
    <source>
        <dbReference type="SAM" id="Coils"/>
    </source>
</evidence>
<feature type="coiled-coil region" evidence="1">
    <location>
        <begin position="148"/>
        <end position="210"/>
    </location>
</feature>
<comment type="caution">
    <text evidence="3">The sequence shown here is derived from an EMBL/GenBank/DDBJ whole genome shotgun (WGS) entry which is preliminary data.</text>
</comment>
<keyword evidence="1" id="KW-0175">Coiled coil</keyword>
<dbReference type="EMBL" id="LCJB01000003">
    <property type="protein sequence ID" value="KKT71986.1"/>
    <property type="molecule type" value="Genomic_DNA"/>
</dbReference>
<reference evidence="3 4" key="1">
    <citation type="journal article" date="2015" name="Nature">
        <title>rRNA introns, odd ribosomes, and small enigmatic genomes across a large radiation of phyla.</title>
        <authorList>
            <person name="Brown C.T."/>
            <person name="Hug L.A."/>
            <person name="Thomas B.C."/>
            <person name="Sharon I."/>
            <person name="Castelle C.J."/>
            <person name="Singh A."/>
            <person name="Wilkins M.J."/>
            <person name="Williams K.H."/>
            <person name="Banfield J.F."/>
        </authorList>
    </citation>
    <scope>NUCLEOTIDE SEQUENCE [LARGE SCALE GENOMIC DNA]</scope>
</reference>
<gene>
    <name evidence="3" type="ORF">UW63_C0003G0003</name>
</gene>